<dbReference type="GO" id="GO:0015658">
    <property type="term" value="F:branched-chain amino acid transmembrane transporter activity"/>
    <property type="evidence" value="ECO:0007669"/>
    <property type="project" value="InterPro"/>
</dbReference>
<keyword evidence="8" id="KW-1185">Reference proteome</keyword>
<keyword evidence="5" id="KW-0029">Amino-acid transport</keyword>
<dbReference type="OrthoDB" id="9776369at2"/>
<evidence type="ECO:0000256" key="3">
    <source>
        <dbReference type="ARBA" id="ARBA00022741"/>
    </source>
</evidence>
<dbReference type="Pfam" id="PF00005">
    <property type="entry name" value="ABC_tran"/>
    <property type="match status" value="1"/>
</dbReference>
<organism evidence="7 8">
    <name type="scientific">Neobacillus bataviensis LMG 21833</name>
    <dbReference type="NCBI Taxonomy" id="1117379"/>
    <lineage>
        <taxon>Bacteria</taxon>
        <taxon>Bacillati</taxon>
        <taxon>Bacillota</taxon>
        <taxon>Bacilli</taxon>
        <taxon>Bacillales</taxon>
        <taxon>Bacillaceae</taxon>
        <taxon>Neobacillus</taxon>
    </lineage>
</organism>
<dbReference type="GO" id="GO:0005524">
    <property type="term" value="F:ATP binding"/>
    <property type="evidence" value="ECO:0007669"/>
    <property type="project" value="UniProtKB-KW"/>
</dbReference>
<proteinExistence type="inferred from homology"/>
<evidence type="ECO:0000256" key="5">
    <source>
        <dbReference type="ARBA" id="ARBA00022970"/>
    </source>
</evidence>
<dbReference type="EMBL" id="AJLS01000058">
    <property type="protein sequence ID" value="EKN69233.1"/>
    <property type="molecule type" value="Genomic_DNA"/>
</dbReference>
<dbReference type="eggNOG" id="COG0410">
    <property type="taxonomic scope" value="Bacteria"/>
</dbReference>
<dbReference type="InterPro" id="IPR027417">
    <property type="entry name" value="P-loop_NTPase"/>
</dbReference>
<dbReference type="PANTHER" id="PTHR43820">
    <property type="entry name" value="HIGH-AFFINITY BRANCHED-CHAIN AMINO ACID TRANSPORT ATP-BINDING PROTEIN LIVF"/>
    <property type="match status" value="1"/>
</dbReference>
<dbReference type="PATRIC" id="fig|1117379.3.peg.2291"/>
<name>K6DM35_9BACI</name>
<evidence type="ECO:0000313" key="7">
    <source>
        <dbReference type="EMBL" id="EKN69233.1"/>
    </source>
</evidence>
<dbReference type="Proteomes" id="UP000006316">
    <property type="component" value="Unassembled WGS sequence"/>
</dbReference>
<dbReference type="GO" id="GO:0016887">
    <property type="term" value="F:ATP hydrolysis activity"/>
    <property type="evidence" value="ECO:0007669"/>
    <property type="project" value="InterPro"/>
</dbReference>
<feature type="domain" description="ABC transporter" evidence="6">
    <location>
        <begin position="2"/>
        <end position="234"/>
    </location>
</feature>
<keyword evidence="4" id="KW-0067">ATP-binding</keyword>
<dbReference type="CDD" id="cd03224">
    <property type="entry name" value="ABC_TM1139_LivF_branched"/>
    <property type="match status" value="1"/>
</dbReference>
<dbReference type="PANTHER" id="PTHR43820:SF4">
    <property type="entry name" value="HIGH-AFFINITY BRANCHED-CHAIN AMINO ACID TRANSPORT ATP-BINDING PROTEIN LIVF"/>
    <property type="match status" value="1"/>
</dbReference>
<dbReference type="PIRSF" id="PIRSF039137">
    <property type="entry name" value="ABC_branched_ATPase"/>
    <property type="match status" value="1"/>
</dbReference>
<gene>
    <name evidence="7" type="ORF">BABA_10981</name>
</gene>
<dbReference type="InterPro" id="IPR017871">
    <property type="entry name" value="ABC_transporter-like_CS"/>
</dbReference>
<protein>
    <submittedName>
        <fullName evidence="7">Fe(3+)-transporting ATPase</fullName>
    </submittedName>
</protein>
<dbReference type="InterPro" id="IPR052156">
    <property type="entry name" value="BCAA_Transport_ATP-bd_LivF"/>
</dbReference>
<evidence type="ECO:0000256" key="2">
    <source>
        <dbReference type="ARBA" id="ARBA00022448"/>
    </source>
</evidence>
<dbReference type="InterPro" id="IPR003593">
    <property type="entry name" value="AAA+_ATPase"/>
</dbReference>
<keyword evidence="3" id="KW-0547">Nucleotide-binding</keyword>
<dbReference type="RefSeq" id="WP_007085213.1">
    <property type="nucleotide sequence ID" value="NZ_AJLS01000058.1"/>
</dbReference>
<accession>K6DM35</accession>
<comment type="caution">
    <text evidence="7">The sequence shown here is derived from an EMBL/GenBank/DDBJ whole genome shotgun (WGS) entry which is preliminary data.</text>
</comment>
<dbReference type="InterPro" id="IPR003439">
    <property type="entry name" value="ABC_transporter-like_ATP-bd"/>
</dbReference>
<dbReference type="SUPFAM" id="SSF52540">
    <property type="entry name" value="P-loop containing nucleoside triphosphate hydrolases"/>
    <property type="match status" value="1"/>
</dbReference>
<evidence type="ECO:0000259" key="6">
    <source>
        <dbReference type="PROSITE" id="PS50893"/>
    </source>
</evidence>
<dbReference type="PROSITE" id="PS50893">
    <property type="entry name" value="ABC_TRANSPORTER_2"/>
    <property type="match status" value="1"/>
</dbReference>
<sequence length="235" mass="25578">MLKISDINVYYGNIHALKGVSLDINQGEIVTLIGANGAGKSTLLKTISGLLKPKNGEIAFENEHVAGKVAQAIVKRGISQVPEGRRVFANMSVEENLELGAYLRKDKKGIKEDFEKVYQLFPRLYERRKQLSGTLSGGEQQMLAMGRALMARPRLLLLDEPSMGLAPLLVKTIFNIIAEINKTGTTILLVEQNANMALSIADRAYVIETGKIVAAGTAEELSQSDQIRAAYLGGH</sequence>
<dbReference type="SMART" id="SM00382">
    <property type="entry name" value="AAA"/>
    <property type="match status" value="1"/>
</dbReference>
<dbReference type="InterPro" id="IPR030660">
    <property type="entry name" value="ABC_branched_ATPase_LivF/BraG"/>
</dbReference>
<dbReference type="Gene3D" id="3.40.50.300">
    <property type="entry name" value="P-loop containing nucleotide triphosphate hydrolases"/>
    <property type="match status" value="1"/>
</dbReference>
<dbReference type="AlphaFoldDB" id="K6DM35"/>
<evidence type="ECO:0000256" key="1">
    <source>
        <dbReference type="ARBA" id="ARBA00005417"/>
    </source>
</evidence>
<dbReference type="PROSITE" id="PS00211">
    <property type="entry name" value="ABC_TRANSPORTER_1"/>
    <property type="match status" value="1"/>
</dbReference>
<evidence type="ECO:0000256" key="4">
    <source>
        <dbReference type="ARBA" id="ARBA00022840"/>
    </source>
</evidence>
<reference evidence="7 8" key="1">
    <citation type="journal article" date="2012" name="Front. Microbiol.">
        <title>Redundancy and modularity in membrane-associated dissimilatory nitrate reduction in Bacillus.</title>
        <authorList>
            <person name="Heylen K."/>
            <person name="Keltjens J."/>
        </authorList>
    </citation>
    <scope>NUCLEOTIDE SEQUENCE [LARGE SCALE GENOMIC DNA]</scope>
    <source>
        <strain evidence="8">LMG 21833T</strain>
    </source>
</reference>
<keyword evidence="2" id="KW-0813">Transport</keyword>
<dbReference type="GO" id="GO:0015807">
    <property type="term" value="P:L-amino acid transport"/>
    <property type="evidence" value="ECO:0007669"/>
    <property type="project" value="TreeGrafter"/>
</dbReference>
<comment type="similarity">
    <text evidence="1">Belongs to the ABC transporter superfamily.</text>
</comment>
<dbReference type="STRING" id="1117379.BABA_10981"/>
<evidence type="ECO:0000313" key="8">
    <source>
        <dbReference type="Proteomes" id="UP000006316"/>
    </source>
</evidence>